<sequence length="128" mass="14813">MDLLERVQRRATKMVRGLEHLSYEDRLRELGLFSLEKRRVQGDLIAAFQYLKGAYRKDGEGLVTRASSDRTRGNGFKLKEGRFRLDIQKKLFSVRVVKHWKRLPRGAVDAPSLEVFKARLDEALGNLV</sequence>
<dbReference type="Proteomes" id="UP001623348">
    <property type="component" value="Unassembled WGS sequence"/>
</dbReference>
<evidence type="ECO:0000313" key="2">
    <source>
        <dbReference type="Proteomes" id="UP001623348"/>
    </source>
</evidence>
<name>A0ABC9WES6_GRUJA</name>
<keyword evidence="2" id="KW-1185">Reference proteome</keyword>
<reference evidence="1 2" key="1">
    <citation type="submission" date="2024-06" db="EMBL/GenBank/DDBJ databases">
        <title>The draft genome of Grus japonensis, version 3.</title>
        <authorList>
            <person name="Nabeshima K."/>
            <person name="Suzuki S."/>
            <person name="Onuma M."/>
        </authorList>
    </citation>
    <scope>NUCLEOTIDE SEQUENCE [LARGE SCALE GENOMIC DNA]</scope>
    <source>
        <strain evidence="1 2">451A</strain>
    </source>
</reference>
<evidence type="ECO:0008006" key="3">
    <source>
        <dbReference type="Google" id="ProtNLM"/>
    </source>
</evidence>
<gene>
    <name evidence="1" type="ORF">GRJ2_000819500</name>
</gene>
<organism evidence="1 2">
    <name type="scientific">Grus japonensis</name>
    <name type="common">Japanese crane</name>
    <name type="synonym">Red-crowned crane</name>
    <dbReference type="NCBI Taxonomy" id="30415"/>
    <lineage>
        <taxon>Eukaryota</taxon>
        <taxon>Metazoa</taxon>
        <taxon>Chordata</taxon>
        <taxon>Craniata</taxon>
        <taxon>Vertebrata</taxon>
        <taxon>Euteleostomi</taxon>
        <taxon>Archelosauria</taxon>
        <taxon>Archosauria</taxon>
        <taxon>Dinosauria</taxon>
        <taxon>Saurischia</taxon>
        <taxon>Theropoda</taxon>
        <taxon>Coelurosauria</taxon>
        <taxon>Aves</taxon>
        <taxon>Neognathae</taxon>
        <taxon>Neoaves</taxon>
        <taxon>Gruiformes</taxon>
        <taxon>Gruidae</taxon>
        <taxon>Grus</taxon>
    </lineage>
</organism>
<protein>
    <recommendedName>
        <fullName evidence="3">HK97 gp10 family phage protein</fullName>
    </recommendedName>
</protein>
<evidence type="ECO:0000313" key="1">
    <source>
        <dbReference type="EMBL" id="GAB0183542.1"/>
    </source>
</evidence>
<accession>A0ABC9WES6</accession>
<proteinExistence type="predicted"/>
<dbReference type="AlphaFoldDB" id="A0ABC9WES6"/>
<dbReference type="EMBL" id="BAAFJT010000002">
    <property type="protein sequence ID" value="GAB0183542.1"/>
    <property type="molecule type" value="Genomic_DNA"/>
</dbReference>
<comment type="caution">
    <text evidence="1">The sequence shown here is derived from an EMBL/GenBank/DDBJ whole genome shotgun (WGS) entry which is preliminary data.</text>
</comment>